<keyword evidence="2" id="KW-1185">Reference proteome</keyword>
<dbReference type="Proteomes" id="UP000821845">
    <property type="component" value="Chromosome 11"/>
</dbReference>
<evidence type="ECO:0000313" key="1">
    <source>
        <dbReference type="EMBL" id="KAH6940890.1"/>
    </source>
</evidence>
<evidence type="ECO:0000313" key="2">
    <source>
        <dbReference type="Proteomes" id="UP000821845"/>
    </source>
</evidence>
<dbReference type="EMBL" id="CM023491">
    <property type="protein sequence ID" value="KAH6940890.1"/>
    <property type="molecule type" value="Genomic_DNA"/>
</dbReference>
<gene>
    <name evidence="1" type="ORF">HPB50_009350</name>
</gene>
<protein>
    <submittedName>
        <fullName evidence="1">Uncharacterized protein</fullName>
    </submittedName>
</protein>
<sequence>MASRWAKKARSLHGLHVLRSAHFLSLLAEAVGLTWCDTTGLFDSLLESLQRHDTPAVAGVADVRVGMLLMDYRAQAAATRTLVADVFLTLSKGVAAVGLEAAALVSGLEPESTSPQPELYNLFVNGATASLCGCLKLCQRHAAFLELTEQAAHPSALDAHRRASLRWSKQCDRLFDLAVDLLADFEERVHEQLFLL</sequence>
<name>A0ACB7T1Z6_HYAAI</name>
<accession>A0ACB7T1Z6</accession>
<proteinExistence type="predicted"/>
<organism evidence="1 2">
    <name type="scientific">Hyalomma asiaticum</name>
    <name type="common">Tick</name>
    <dbReference type="NCBI Taxonomy" id="266040"/>
    <lineage>
        <taxon>Eukaryota</taxon>
        <taxon>Metazoa</taxon>
        <taxon>Ecdysozoa</taxon>
        <taxon>Arthropoda</taxon>
        <taxon>Chelicerata</taxon>
        <taxon>Arachnida</taxon>
        <taxon>Acari</taxon>
        <taxon>Parasitiformes</taxon>
        <taxon>Ixodida</taxon>
        <taxon>Ixodoidea</taxon>
        <taxon>Ixodidae</taxon>
        <taxon>Hyalomminae</taxon>
        <taxon>Hyalomma</taxon>
    </lineage>
</organism>
<reference evidence="1" key="1">
    <citation type="submission" date="2020-05" db="EMBL/GenBank/DDBJ databases">
        <title>Large-scale comparative analyses of tick genomes elucidate their genetic diversity and vector capacities.</title>
        <authorList>
            <person name="Jia N."/>
            <person name="Wang J."/>
            <person name="Shi W."/>
            <person name="Du L."/>
            <person name="Sun Y."/>
            <person name="Zhan W."/>
            <person name="Jiang J."/>
            <person name="Wang Q."/>
            <person name="Zhang B."/>
            <person name="Ji P."/>
            <person name="Sakyi L.B."/>
            <person name="Cui X."/>
            <person name="Yuan T."/>
            <person name="Jiang B."/>
            <person name="Yang W."/>
            <person name="Lam T.T.-Y."/>
            <person name="Chang Q."/>
            <person name="Ding S."/>
            <person name="Wang X."/>
            <person name="Zhu J."/>
            <person name="Ruan X."/>
            <person name="Zhao L."/>
            <person name="Wei J."/>
            <person name="Que T."/>
            <person name="Du C."/>
            <person name="Cheng J."/>
            <person name="Dai P."/>
            <person name="Han X."/>
            <person name="Huang E."/>
            <person name="Gao Y."/>
            <person name="Liu J."/>
            <person name="Shao H."/>
            <person name="Ye R."/>
            <person name="Li L."/>
            <person name="Wei W."/>
            <person name="Wang X."/>
            <person name="Wang C."/>
            <person name="Yang T."/>
            <person name="Huo Q."/>
            <person name="Li W."/>
            <person name="Guo W."/>
            <person name="Chen H."/>
            <person name="Zhou L."/>
            <person name="Ni X."/>
            <person name="Tian J."/>
            <person name="Zhou Y."/>
            <person name="Sheng Y."/>
            <person name="Liu T."/>
            <person name="Pan Y."/>
            <person name="Xia L."/>
            <person name="Li J."/>
            <person name="Zhao F."/>
            <person name="Cao W."/>
        </authorList>
    </citation>
    <scope>NUCLEOTIDE SEQUENCE</scope>
    <source>
        <strain evidence="1">Hyas-2018</strain>
    </source>
</reference>
<comment type="caution">
    <text evidence="1">The sequence shown here is derived from an EMBL/GenBank/DDBJ whole genome shotgun (WGS) entry which is preliminary data.</text>
</comment>